<name>A0A183SV51_SCHSO</name>
<evidence type="ECO:0000313" key="2">
    <source>
        <dbReference type="Proteomes" id="UP000275846"/>
    </source>
</evidence>
<dbReference type="AlphaFoldDB" id="A0A183SV51"/>
<reference evidence="3" key="1">
    <citation type="submission" date="2016-06" db="UniProtKB">
        <authorList>
            <consortium name="WormBaseParasite"/>
        </authorList>
    </citation>
    <scope>IDENTIFICATION</scope>
</reference>
<accession>A0A183SV51</accession>
<sequence length="102" mass="11143">MDAEDSGPLQDFRVHGTVLPSQLQYSEEAAEIQVIQLPGLVRVDGSGHRSIQERHQEDDLLQLQFGVQVNTKSILHGGLQPPDCLAVFGDLLSNLVVDSRVA</sequence>
<evidence type="ECO:0000313" key="1">
    <source>
        <dbReference type="EMBL" id="VDL94484.1"/>
    </source>
</evidence>
<gene>
    <name evidence="1" type="ORF">SSLN_LOCUS8099</name>
</gene>
<dbReference type="WBParaSite" id="SSLN_0000840901-mRNA-1">
    <property type="protein sequence ID" value="SSLN_0000840901-mRNA-1"/>
    <property type="gene ID" value="SSLN_0000840901"/>
</dbReference>
<dbReference type="EMBL" id="UYSU01034468">
    <property type="protein sequence ID" value="VDL94484.1"/>
    <property type="molecule type" value="Genomic_DNA"/>
</dbReference>
<reference evidence="1 2" key="2">
    <citation type="submission" date="2018-11" db="EMBL/GenBank/DDBJ databases">
        <authorList>
            <consortium name="Pathogen Informatics"/>
        </authorList>
    </citation>
    <scope>NUCLEOTIDE SEQUENCE [LARGE SCALE GENOMIC DNA]</scope>
    <source>
        <strain evidence="1 2">NST_G2</strain>
    </source>
</reference>
<proteinExistence type="predicted"/>
<keyword evidence="2" id="KW-1185">Reference proteome</keyword>
<evidence type="ECO:0000313" key="3">
    <source>
        <dbReference type="WBParaSite" id="SSLN_0000840901-mRNA-1"/>
    </source>
</evidence>
<protein>
    <submittedName>
        <fullName evidence="1 3">Uncharacterized protein</fullName>
    </submittedName>
</protein>
<dbReference type="Proteomes" id="UP000275846">
    <property type="component" value="Unassembled WGS sequence"/>
</dbReference>
<dbReference type="OrthoDB" id="6269189at2759"/>
<organism evidence="3">
    <name type="scientific">Schistocephalus solidus</name>
    <name type="common">Tapeworm</name>
    <dbReference type="NCBI Taxonomy" id="70667"/>
    <lineage>
        <taxon>Eukaryota</taxon>
        <taxon>Metazoa</taxon>
        <taxon>Spiralia</taxon>
        <taxon>Lophotrochozoa</taxon>
        <taxon>Platyhelminthes</taxon>
        <taxon>Cestoda</taxon>
        <taxon>Eucestoda</taxon>
        <taxon>Diphyllobothriidea</taxon>
        <taxon>Diphyllobothriidae</taxon>
        <taxon>Schistocephalus</taxon>
    </lineage>
</organism>